<dbReference type="Pfam" id="PF07992">
    <property type="entry name" value="Pyr_redox_2"/>
    <property type="match status" value="1"/>
</dbReference>
<proteinExistence type="inferred from homology"/>
<dbReference type="Pfam" id="PF02852">
    <property type="entry name" value="Pyr_redox_dim"/>
    <property type="match status" value="1"/>
</dbReference>
<reference evidence="13 14" key="1">
    <citation type="submission" date="2023-05" db="EMBL/GenBank/DDBJ databases">
        <title>Chelatococcus sp. nov., a moderately thermophilic bacterium isolated from hot spring microbial mat.</title>
        <authorList>
            <person name="Hu C.-J."/>
            <person name="Li W.-J."/>
        </authorList>
    </citation>
    <scope>NUCLEOTIDE SEQUENCE [LARGE SCALE GENOMIC DNA]</scope>
    <source>
        <strain evidence="13 14">SYSU G07232</strain>
    </source>
</reference>
<dbReference type="PANTHER" id="PTHR43014:SF2">
    <property type="entry name" value="MERCURIC REDUCTASE"/>
    <property type="match status" value="1"/>
</dbReference>
<comment type="cofactor">
    <cofactor evidence="1">
        <name>FAD</name>
        <dbReference type="ChEBI" id="CHEBI:57692"/>
    </cofactor>
</comment>
<dbReference type="EMBL" id="JASJEV010000002">
    <property type="protein sequence ID" value="MDJ1157698.1"/>
    <property type="molecule type" value="Genomic_DNA"/>
</dbReference>
<keyword evidence="10" id="KW-0812">Transmembrane</keyword>
<dbReference type="SUPFAM" id="SSF55424">
    <property type="entry name" value="FAD/NAD-linked reductases, dimerisation (C-terminal) domain"/>
    <property type="match status" value="1"/>
</dbReference>
<dbReference type="PANTHER" id="PTHR43014">
    <property type="entry name" value="MERCURIC REDUCTASE"/>
    <property type="match status" value="1"/>
</dbReference>
<keyword evidence="6 9" id="KW-0560">Oxidoreductase</keyword>
<feature type="transmembrane region" description="Helical" evidence="10">
    <location>
        <begin position="12"/>
        <end position="35"/>
    </location>
</feature>
<protein>
    <submittedName>
        <fullName evidence="13">FAD-dependent oxidoreductase</fullName>
    </submittedName>
</protein>
<dbReference type="PIRSF" id="PIRSF000350">
    <property type="entry name" value="Mercury_reductase_MerA"/>
    <property type="match status" value="1"/>
</dbReference>
<evidence type="ECO:0000313" key="13">
    <source>
        <dbReference type="EMBL" id="MDJ1157698.1"/>
    </source>
</evidence>
<gene>
    <name evidence="13" type="ORF">QNA08_05565</name>
</gene>
<evidence type="ECO:0000256" key="2">
    <source>
        <dbReference type="ARBA" id="ARBA00007532"/>
    </source>
</evidence>
<evidence type="ECO:0000256" key="10">
    <source>
        <dbReference type="SAM" id="Phobius"/>
    </source>
</evidence>
<dbReference type="InterPro" id="IPR012999">
    <property type="entry name" value="Pyr_OxRdtase_I_AS"/>
</dbReference>
<evidence type="ECO:0000256" key="1">
    <source>
        <dbReference type="ARBA" id="ARBA00001974"/>
    </source>
</evidence>
<evidence type="ECO:0000256" key="5">
    <source>
        <dbReference type="ARBA" id="ARBA00022857"/>
    </source>
</evidence>
<evidence type="ECO:0000256" key="7">
    <source>
        <dbReference type="ARBA" id="ARBA00023157"/>
    </source>
</evidence>
<evidence type="ECO:0000256" key="4">
    <source>
        <dbReference type="ARBA" id="ARBA00022827"/>
    </source>
</evidence>
<dbReference type="Gene3D" id="3.30.390.30">
    <property type="match status" value="1"/>
</dbReference>
<keyword evidence="8 9" id="KW-0676">Redox-active center</keyword>
<evidence type="ECO:0000256" key="6">
    <source>
        <dbReference type="ARBA" id="ARBA00023002"/>
    </source>
</evidence>
<keyword evidence="4 9" id="KW-0274">FAD</keyword>
<evidence type="ECO:0000256" key="3">
    <source>
        <dbReference type="ARBA" id="ARBA00022630"/>
    </source>
</evidence>
<keyword evidence="7" id="KW-1015">Disulfide bond</keyword>
<keyword evidence="3 9" id="KW-0285">Flavoprotein</keyword>
<dbReference type="InterPro" id="IPR023753">
    <property type="entry name" value="FAD/NAD-binding_dom"/>
</dbReference>
<dbReference type="InterPro" id="IPR036188">
    <property type="entry name" value="FAD/NAD-bd_sf"/>
</dbReference>
<dbReference type="SUPFAM" id="SSF51905">
    <property type="entry name" value="FAD/NAD(P)-binding domain"/>
    <property type="match status" value="1"/>
</dbReference>
<sequence>MPEILRPDLCVIGAGSGGLSVAAAAAMLGVPVVLVERDRMGGDCLNVGCVPSKALIAAGDRAQAAREAAAFGLNGLEPHANYARVRDHVRSVIAAIAPNDSEARFTALGVRVIKGEARFLDKETIVVGEVTVKARRFVVATGSRPAVPPIPGLDGVPYLTNETVFDLTRRPERLIVIGAGPVGLELAQAHRRLGAEVVVLEAERALAHEDPEIAAHALAAIRREGVTIREAVRILRVETAGAGVRIVLAGAEEGEEIIDGSHLLVAAGRQAVVDGLDLEAAGIATDKGGVITDAGLRTTNRRVFAVGDCVGGPFAGYRFTHVANYHAGLVVRRALFRRAPNVDYATVPRVTYIDPEVASVGLLEEEARARHGAIRVLRWPFAENDRAQAERTTRGEVKVIVSRRGRILGCSIAGPRAGELIVPWTLAVARRLSVKDLAGIVFPYPTLSEVSRRAAMSFYAPLASSPWVRALVGLLRRLG</sequence>
<keyword evidence="5" id="KW-0521">NADP</keyword>
<accession>A0ABT7AE98</accession>
<dbReference type="PROSITE" id="PS00076">
    <property type="entry name" value="PYRIDINE_REDOX_1"/>
    <property type="match status" value="1"/>
</dbReference>
<evidence type="ECO:0000256" key="8">
    <source>
        <dbReference type="ARBA" id="ARBA00023284"/>
    </source>
</evidence>
<keyword evidence="10" id="KW-0472">Membrane</keyword>
<dbReference type="InterPro" id="IPR001100">
    <property type="entry name" value="Pyr_nuc-diS_OxRdtase"/>
</dbReference>
<dbReference type="Proteomes" id="UP001321492">
    <property type="component" value="Unassembled WGS sequence"/>
</dbReference>
<evidence type="ECO:0000256" key="9">
    <source>
        <dbReference type="RuleBase" id="RU003691"/>
    </source>
</evidence>
<keyword evidence="10" id="KW-1133">Transmembrane helix</keyword>
<comment type="caution">
    <text evidence="13">The sequence shown here is derived from an EMBL/GenBank/DDBJ whole genome shotgun (WGS) entry which is preliminary data.</text>
</comment>
<dbReference type="InterPro" id="IPR016156">
    <property type="entry name" value="FAD/NAD-linked_Rdtase_dimer_sf"/>
</dbReference>
<evidence type="ECO:0000313" key="14">
    <source>
        <dbReference type="Proteomes" id="UP001321492"/>
    </source>
</evidence>
<feature type="domain" description="Pyridine nucleotide-disulphide oxidoreductase dimerisation" evidence="11">
    <location>
        <begin position="347"/>
        <end position="454"/>
    </location>
</feature>
<keyword evidence="14" id="KW-1185">Reference proteome</keyword>
<name>A0ABT7AE98_9HYPH</name>
<dbReference type="RefSeq" id="WP_283739674.1">
    <property type="nucleotide sequence ID" value="NZ_JASJEV010000002.1"/>
</dbReference>
<feature type="domain" description="FAD/NAD(P)-binding" evidence="12">
    <location>
        <begin position="8"/>
        <end position="324"/>
    </location>
</feature>
<dbReference type="Gene3D" id="3.50.50.60">
    <property type="entry name" value="FAD/NAD(P)-binding domain"/>
    <property type="match status" value="2"/>
</dbReference>
<dbReference type="PRINTS" id="PR00368">
    <property type="entry name" value="FADPNR"/>
</dbReference>
<dbReference type="PRINTS" id="PR00411">
    <property type="entry name" value="PNDRDTASEI"/>
</dbReference>
<comment type="similarity">
    <text evidence="2 9">Belongs to the class-I pyridine nucleotide-disulfide oxidoreductase family.</text>
</comment>
<dbReference type="InterPro" id="IPR004099">
    <property type="entry name" value="Pyr_nucl-diS_OxRdtase_dimer"/>
</dbReference>
<evidence type="ECO:0000259" key="12">
    <source>
        <dbReference type="Pfam" id="PF07992"/>
    </source>
</evidence>
<evidence type="ECO:0000259" key="11">
    <source>
        <dbReference type="Pfam" id="PF02852"/>
    </source>
</evidence>
<organism evidence="13 14">
    <name type="scientific">Chelatococcus albus</name>
    <dbReference type="NCBI Taxonomy" id="3047466"/>
    <lineage>
        <taxon>Bacteria</taxon>
        <taxon>Pseudomonadati</taxon>
        <taxon>Pseudomonadota</taxon>
        <taxon>Alphaproteobacteria</taxon>
        <taxon>Hyphomicrobiales</taxon>
        <taxon>Chelatococcaceae</taxon>
        <taxon>Chelatococcus</taxon>
    </lineage>
</organism>